<sequence length="568" mass="63864">MTTRRCYCILSRLPCFELHFGVLNSIFDEERLELLTKSLGDIDLELSESYRNEAIIDEALMDQGTLEDMQNAMTETSEYSSADSKPGGTDDGNSLDHQILEGDSDSNKVVNRDTVAPIDLENDTFKIKKESSGAYPEDCDSDVDEFATNKQTAERHLPNAVLPFLRYYQYESSESSCRQNAFKLLGLSPLGVLSFSYLVDKYEIDVCAVFKVNNHGSLQILCEYYRLQCPARGSKLRFHPLEHLHPLEYHRSDEQVLHIASSTIDLRSCSTSLEFAEVQTALLAEEETTALSTWAVACMCGSLRLEHVLPDDMLEVLDAPVPYIWMIMLMSKGKGGQTEERVCLFPDVFVNRLISRGVRTKPVKCSQSWPMSFWLMLIRTRQPQYHNSHNIVCTDVQVGAAKGFLSVLRSYLDSLCSNMRSQTISNVQSNNDKGFDESSLWAVLVMRVRWKMELHNAQYFCFTGILCIARKQTNPEVLPCSGVGALKGQWVVVAPGPSMKATISHYLTKEIRTALFSAKESSTNFVPTPAELIIQQCLGIKSKSPGFHLTPLIPISESVIFSDYDHLT</sequence>
<proteinExistence type="predicted"/>
<feature type="compositionally biased region" description="Polar residues" evidence="1">
    <location>
        <begin position="74"/>
        <end position="83"/>
    </location>
</feature>
<evidence type="ECO:0000313" key="2">
    <source>
        <dbReference type="EMBL" id="KAE8675968.1"/>
    </source>
</evidence>
<name>A0A6A2XKA9_HIBSY</name>
<evidence type="ECO:0000313" key="3">
    <source>
        <dbReference type="Proteomes" id="UP000436088"/>
    </source>
</evidence>
<keyword evidence="3" id="KW-1185">Reference proteome</keyword>
<feature type="region of interest" description="Disordered" evidence="1">
    <location>
        <begin position="74"/>
        <end position="103"/>
    </location>
</feature>
<dbReference type="AlphaFoldDB" id="A0A6A2XKA9"/>
<protein>
    <submittedName>
        <fullName evidence="2">DENN domain-containing protein isoform 2</fullName>
    </submittedName>
</protein>
<gene>
    <name evidence="2" type="ORF">F3Y22_tig00111640pilonHSYRG00202</name>
</gene>
<organism evidence="2 3">
    <name type="scientific">Hibiscus syriacus</name>
    <name type="common">Rose of Sharon</name>
    <dbReference type="NCBI Taxonomy" id="106335"/>
    <lineage>
        <taxon>Eukaryota</taxon>
        <taxon>Viridiplantae</taxon>
        <taxon>Streptophyta</taxon>
        <taxon>Embryophyta</taxon>
        <taxon>Tracheophyta</taxon>
        <taxon>Spermatophyta</taxon>
        <taxon>Magnoliopsida</taxon>
        <taxon>eudicotyledons</taxon>
        <taxon>Gunneridae</taxon>
        <taxon>Pentapetalae</taxon>
        <taxon>rosids</taxon>
        <taxon>malvids</taxon>
        <taxon>Malvales</taxon>
        <taxon>Malvaceae</taxon>
        <taxon>Malvoideae</taxon>
        <taxon>Hibiscus</taxon>
    </lineage>
</organism>
<dbReference type="PANTHER" id="PTHR15288">
    <property type="entry name" value="DENN DOMAIN-CONTAINING PROTEIN 2"/>
    <property type="match status" value="1"/>
</dbReference>
<evidence type="ECO:0000256" key="1">
    <source>
        <dbReference type="SAM" id="MobiDB-lite"/>
    </source>
</evidence>
<dbReference type="Proteomes" id="UP000436088">
    <property type="component" value="Unassembled WGS sequence"/>
</dbReference>
<dbReference type="EMBL" id="VEPZ02001391">
    <property type="protein sequence ID" value="KAE8675968.1"/>
    <property type="molecule type" value="Genomic_DNA"/>
</dbReference>
<comment type="caution">
    <text evidence="2">The sequence shown here is derived from an EMBL/GenBank/DDBJ whole genome shotgun (WGS) entry which is preliminary data.</text>
</comment>
<dbReference type="PANTHER" id="PTHR15288:SF29">
    <property type="entry name" value="DENN (AEX-3) DOMAIN-CONTAINING PROTEIN"/>
    <property type="match status" value="1"/>
</dbReference>
<reference evidence="2" key="1">
    <citation type="submission" date="2019-09" db="EMBL/GenBank/DDBJ databases">
        <title>Draft genome information of white flower Hibiscus syriacus.</title>
        <authorList>
            <person name="Kim Y.-M."/>
        </authorList>
    </citation>
    <scope>NUCLEOTIDE SEQUENCE [LARGE SCALE GENOMIC DNA]</scope>
    <source>
        <strain evidence="2">YM2019G1</strain>
    </source>
</reference>
<accession>A0A6A2XKA9</accession>
<dbReference type="InterPro" id="IPR051942">
    <property type="entry name" value="DENN_domain_containing_2"/>
</dbReference>